<keyword evidence="2" id="KW-1133">Transmembrane helix</keyword>
<dbReference type="Proteomes" id="UP001501009">
    <property type="component" value="Unassembled WGS sequence"/>
</dbReference>
<accession>A0ABP7IPM7</accession>
<keyword evidence="2" id="KW-0472">Membrane</keyword>
<evidence type="ECO:0000256" key="1">
    <source>
        <dbReference type="SAM" id="MobiDB-lite"/>
    </source>
</evidence>
<comment type="caution">
    <text evidence="3">The sequence shown here is derived from an EMBL/GenBank/DDBJ whole genome shotgun (WGS) entry which is preliminary data.</text>
</comment>
<reference evidence="4" key="1">
    <citation type="journal article" date="2019" name="Int. J. Syst. Evol. Microbiol.">
        <title>The Global Catalogue of Microorganisms (GCM) 10K type strain sequencing project: providing services to taxonomists for standard genome sequencing and annotation.</title>
        <authorList>
            <consortium name="The Broad Institute Genomics Platform"/>
            <consortium name="The Broad Institute Genome Sequencing Center for Infectious Disease"/>
            <person name="Wu L."/>
            <person name="Ma J."/>
        </authorList>
    </citation>
    <scope>NUCLEOTIDE SEQUENCE [LARGE SCALE GENOMIC DNA]</scope>
    <source>
        <strain evidence="4">JCM 17138</strain>
    </source>
</reference>
<dbReference type="RefSeq" id="WP_275774860.1">
    <property type="nucleotide sequence ID" value="NZ_BAABDE010000025.1"/>
</dbReference>
<evidence type="ECO:0000256" key="2">
    <source>
        <dbReference type="SAM" id="Phobius"/>
    </source>
</evidence>
<feature type="transmembrane region" description="Helical" evidence="2">
    <location>
        <begin position="68"/>
        <end position="87"/>
    </location>
</feature>
<sequence>MGGPGDPPEGTPEGAPGGGEDEYRSVVFDESFVRAARLQEFSAQERMADHAPAVRRRPPLHRGLSRQALILVLLIAVAFGTAIYMGVRHPYQTPAARQPVEPLRMTVIPLSPQGKVPGTADPEYLYTHSPAAQFRVGAEGIPLPAARRTAHFSDSQVVAALTTAKDYIVHSSLYPEVLNSQDVRSVRVLLDASQLDQFDQSFEHPTADGRHQPTGWLVRFDQTRAQLADGKIRVQGTLQATETDSATLEVTADHTFVYALRPTGADAKAPASLFTVRRELHFRFDRDDLRLHQAQLVVSYVQAGPLSCAEDSTNHFHPLLAGQTAKSGGPAGTDPYATGGATALCGSLATSAQPKV</sequence>
<protein>
    <submittedName>
        <fullName evidence="3">Uncharacterized protein</fullName>
    </submittedName>
</protein>
<evidence type="ECO:0000313" key="3">
    <source>
        <dbReference type="EMBL" id="GAA3823432.1"/>
    </source>
</evidence>
<feature type="region of interest" description="Disordered" evidence="1">
    <location>
        <begin position="1"/>
        <end position="22"/>
    </location>
</feature>
<keyword evidence="2" id="KW-0812">Transmembrane</keyword>
<evidence type="ECO:0000313" key="4">
    <source>
        <dbReference type="Proteomes" id="UP001501009"/>
    </source>
</evidence>
<gene>
    <name evidence="3" type="ORF">GCM10022403_066110</name>
</gene>
<feature type="compositionally biased region" description="Pro residues" evidence="1">
    <location>
        <begin position="1"/>
        <end position="10"/>
    </location>
</feature>
<organism evidence="3 4">
    <name type="scientific">Streptomyces coacervatus</name>
    <dbReference type="NCBI Taxonomy" id="647381"/>
    <lineage>
        <taxon>Bacteria</taxon>
        <taxon>Bacillati</taxon>
        <taxon>Actinomycetota</taxon>
        <taxon>Actinomycetes</taxon>
        <taxon>Kitasatosporales</taxon>
        <taxon>Streptomycetaceae</taxon>
        <taxon>Streptomyces</taxon>
    </lineage>
</organism>
<dbReference type="EMBL" id="BAABDE010000025">
    <property type="protein sequence ID" value="GAA3823432.1"/>
    <property type="molecule type" value="Genomic_DNA"/>
</dbReference>
<keyword evidence="4" id="KW-1185">Reference proteome</keyword>
<name>A0ABP7IPM7_9ACTN</name>
<proteinExistence type="predicted"/>